<dbReference type="GO" id="GO:0046983">
    <property type="term" value="F:protein dimerization activity"/>
    <property type="evidence" value="ECO:0007669"/>
    <property type="project" value="InterPro"/>
</dbReference>
<protein>
    <recommendedName>
        <fullName evidence="2">BHLH domain-containing protein</fullName>
    </recommendedName>
</protein>
<dbReference type="PANTHER" id="PTHR23349:SF68">
    <property type="entry name" value="FI14601P"/>
    <property type="match status" value="1"/>
</dbReference>
<dbReference type="GO" id="GO:0000981">
    <property type="term" value="F:DNA-binding transcription factor activity, RNA polymerase II-specific"/>
    <property type="evidence" value="ECO:0007669"/>
    <property type="project" value="TreeGrafter"/>
</dbReference>
<reference evidence="3" key="1">
    <citation type="submission" date="2023-10" db="EMBL/GenBank/DDBJ databases">
        <title>Genome assembly of Pristionchus species.</title>
        <authorList>
            <person name="Yoshida K."/>
            <person name="Sommer R.J."/>
        </authorList>
    </citation>
    <scope>NUCLEOTIDE SEQUENCE</scope>
    <source>
        <strain evidence="3">RS0144</strain>
    </source>
</reference>
<comment type="caution">
    <text evidence="3">The sequence shown here is derived from an EMBL/GenBank/DDBJ whole genome shotgun (WGS) entry which is preliminary data.</text>
</comment>
<name>A0AAV5SEJ2_9BILA</name>
<keyword evidence="4" id="KW-1185">Reference proteome</keyword>
<evidence type="ECO:0000313" key="3">
    <source>
        <dbReference type="EMBL" id="GMS81290.1"/>
    </source>
</evidence>
<dbReference type="PROSITE" id="PS50888">
    <property type="entry name" value="BHLH"/>
    <property type="match status" value="1"/>
</dbReference>
<organism evidence="3 4">
    <name type="scientific">Pristionchus entomophagus</name>
    <dbReference type="NCBI Taxonomy" id="358040"/>
    <lineage>
        <taxon>Eukaryota</taxon>
        <taxon>Metazoa</taxon>
        <taxon>Ecdysozoa</taxon>
        <taxon>Nematoda</taxon>
        <taxon>Chromadorea</taxon>
        <taxon>Rhabditida</taxon>
        <taxon>Rhabditina</taxon>
        <taxon>Diplogasteromorpha</taxon>
        <taxon>Diplogasteroidea</taxon>
        <taxon>Neodiplogasteridae</taxon>
        <taxon>Pristionchus</taxon>
    </lineage>
</organism>
<dbReference type="Gene3D" id="4.10.280.10">
    <property type="entry name" value="Helix-loop-helix DNA-binding domain"/>
    <property type="match status" value="1"/>
</dbReference>
<dbReference type="PANTHER" id="PTHR23349">
    <property type="entry name" value="BASIC HELIX-LOOP-HELIX TRANSCRIPTION FACTOR, TWIST"/>
    <property type="match status" value="1"/>
</dbReference>
<dbReference type="GO" id="GO:0032502">
    <property type="term" value="P:developmental process"/>
    <property type="evidence" value="ECO:0007669"/>
    <property type="project" value="TreeGrafter"/>
</dbReference>
<feature type="region of interest" description="Disordered" evidence="1">
    <location>
        <begin position="128"/>
        <end position="158"/>
    </location>
</feature>
<evidence type="ECO:0000259" key="2">
    <source>
        <dbReference type="PROSITE" id="PS50888"/>
    </source>
</evidence>
<feature type="compositionally biased region" description="Low complexity" evidence="1">
    <location>
        <begin position="129"/>
        <end position="139"/>
    </location>
</feature>
<dbReference type="InterPro" id="IPR011598">
    <property type="entry name" value="bHLH_dom"/>
</dbReference>
<dbReference type="InterPro" id="IPR036638">
    <property type="entry name" value="HLH_DNA-bd_sf"/>
</dbReference>
<dbReference type="Pfam" id="PF00010">
    <property type="entry name" value="HLH"/>
    <property type="match status" value="1"/>
</dbReference>
<dbReference type="EMBL" id="BTSX01000001">
    <property type="protein sequence ID" value="GMS81290.1"/>
    <property type="molecule type" value="Genomic_DNA"/>
</dbReference>
<dbReference type="SUPFAM" id="SSF47459">
    <property type="entry name" value="HLH, helix-loop-helix DNA-binding domain"/>
    <property type="match status" value="1"/>
</dbReference>
<evidence type="ECO:0000256" key="1">
    <source>
        <dbReference type="SAM" id="MobiDB-lite"/>
    </source>
</evidence>
<gene>
    <name evidence="3" type="ORF">PENTCL1PPCAC_3465</name>
</gene>
<dbReference type="AlphaFoldDB" id="A0AAV5SEJ2"/>
<accession>A0AAV5SEJ2</accession>
<dbReference type="GO" id="GO:0000977">
    <property type="term" value="F:RNA polymerase II transcription regulatory region sequence-specific DNA binding"/>
    <property type="evidence" value="ECO:0007669"/>
    <property type="project" value="TreeGrafter"/>
</dbReference>
<evidence type="ECO:0000313" key="4">
    <source>
        <dbReference type="Proteomes" id="UP001432027"/>
    </source>
</evidence>
<feature type="region of interest" description="Disordered" evidence="1">
    <location>
        <begin position="1"/>
        <end position="24"/>
    </location>
</feature>
<sequence length="158" mass="18083">MPSKYPKIVSEAKKIASRNKEKKRNVDMNQAFNALQSSFTSIPFITRKKKVPKVTILRLSIKYIQHIQKVLNGELHVSEGLRCQPSPHYPPRPIKLEDFEIVAAEELNEKHSYTNRLHEDEEYNTLINSTSTSASPPSSCNDENYPSSHKWASPTTFN</sequence>
<feature type="non-terminal residue" evidence="3">
    <location>
        <position position="158"/>
    </location>
</feature>
<dbReference type="Proteomes" id="UP001432027">
    <property type="component" value="Unassembled WGS sequence"/>
</dbReference>
<dbReference type="SMART" id="SM00353">
    <property type="entry name" value="HLH"/>
    <property type="match status" value="1"/>
</dbReference>
<feature type="domain" description="BHLH" evidence="2">
    <location>
        <begin position="12"/>
        <end position="67"/>
    </location>
</feature>
<dbReference type="InterPro" id="IPR050283">
    <property type="entry name" value="E-box_TF_Regulators"/>
</dbReference>
<proteinExistence type="predicted"/>